<evidence type="ECO:0000256" key="7">
    <source>
        <dbReference type="ARBA" id="ARBA00022605"/>
    </source>
</evidence>
<dbReference type="InterPro" id="IPR006271">
    <property type="entry name" value="Pser_aminoTfrase_methanosarc"/>
</dbReference>
<keyword evidence="8 12" id="KW-0808">Transferase</keyword>
<dbReference type="Gene3D" id="3.40.640.10">
    <property type="entry name" value="Type I PLP-dependent aspartate aminotransferase-like (Major domain)"/>
    <property type="match status" value="1"/>
</dbReference>
<keyword evidence="7" id="KW-0028">Amino-acid biosynthesis</keyword>
<name>A0A0J7KDP0_LASNI</name>
<evidence type="ECO:0000256" key="9">
    <source>
        <dbReference type="ARBA" id="ARBA00022898"/>
    </source>
</evidence>
<dbReference type="PIRSF" id="PIRSF000525">
    <property type="entry name" value="SerC"/>
    <property type="match status" value="1"/>
</dbReference>
<dbReference type="EC" id="2.6.1.52" evidence="4"/>
<keyword evidence="10" id="KW-0718">Serine biosynthesis</keyword>
<dbReference type="SUPFAM" id="SSF53383">
    <property type="entry name" value="PLP-dependent transferases"/>
    <property type="match status" value="1"/>
</dbReference>
<dbReference type="InterPro" id="IPR015421">
    <property type="entry name" value="PyrdxlP-dep_Trfase_major"/>
</dbReference>
<dbReference type="GO" id="GO:0019265">
    <property type="term" value="P:glycine biosynthetic process, by transamination of glyoxylate"/>
    <property type="evidence" value="ECO:0007669"/>
    <property type="project" value="TreeGrafter"/>
</dbReference>
<sequence length="389" mass="42823">MTNIQMPQLRPGNPCYSSGPCAKRPDWSLQALQDTPFGRSHRAKIGKAKLKEAIDLTKEILKIPHDYRVAIVPASDTGAVEMSLWSLLGERGVDILAWESFGSGWVTDVVKQLKLQDIHRFEADYGHLPALNALNFDRDVVFTWNGTTSGVRLPNADFIPADRQGLTLCDATSAAFAVDLDFTKLDVTTFSWQKVLGGEGAHGMLILSPRAVERLETYTPAWPLPKIFRMTKGGKLIEGLFEGATINTPSMLCVEDYLDALKWAKKLGGLEALIERANQNAQIIHNFVAENDWIANLAVDPKTQSNTSVCLKITDPDITKLDPKAQAAFAKSIATLLEKEKVAFDIGAYRDAPAGLRIWAGATIETSDLKALMPWLLWAYKTQKATLSA</sequence>
<dbReference type="GO" id="GO:0004760">
    <property type="term" value="F:L-serine-pyruvate transaminase activity"/>
    <property type="evidence" value="ECO:0007669"/>
    <property type="project" value="TreeGrafter"/>
</dbReference>
<dbReference type="NCBIfam" id="TIGR01365">
    <property type="entry name" value="serC_2"/>
    <property type="match status" value="1"/>
</dbReference>
<evidence type="ECO:0000256" key="1">
    <source>
        <dbReference type="ARBA" id="ARBA00001933"/>
    </source>
</evidence>
<keyword evidence="13" id="KW-1185">Reference proteome</keyword>
<dbReference type="GO" id="GO:0006564">
    <property type="term" value="P:L-serine biosynthetic process"/>
    <property type="evidence" value="ECO:0007669"/>
    <property type="project" value="UniProtKB-KW"/>
</dbReference>
<dbReference type="Pfam" id="PF00266">
    <property type="entry name" value="Aminotran_5"/>
    <property type="match status" value="1"/>
</dbReference>
<proteinExistence type="inferred from homology"/>
<evidence type="ECO:0000256" key="8">
    <source>
        <dbReference type="ARBA" id="ARBA00022679"/>
    </source>
</evidence>
<dbReference type="PANTHER" id="PTHR21152">
    <property type="entry name" value="AMINOTRANSFERASE CLASS V"/>
    <property type="match status" value="1"/>
</dbReference>
<keyword evidence="6 12" id="KW-0032">Aminotransferase</keyword>
<dbReference type="AlphaFoldDB" id="A0A0J7KDP0"/>
<dbReference type="PANTHER" id="PTHR21152:SF40">
    <property type="entry name" value="ALANINE--GLYOXYLATE AMINOTRANSFERASE"/>
    <property type="match status" value="1"/>
</dbReference>
<comment type="similarity">
    <text evidence="3">Belongs to the class-V pyridoxal-phosphate-dependent aminotransferase family. SerC subfamily.</text>
</comment>
<dbReference type="UniPathway" id="UPA00135">
    <property type="reaction ID" value="UER00197"/>
</dbReference>
<comment type="cofactor">
    <cofactor evidence="1">
        <name>pyridoxal 5'-phosphate</name>
        <dbReference type="ChEBI" id="CHEBI:597326"/>
    </cofactor>
</comment>
<dbReference type="CDD" id="cd01494">
    <property type="entry name" value="AAT_I"/>
    <property type="match status" value="1"/>
</dbReference>
<dbReference type="InterPro" id="IPR000192">
    <property type="entry name" value="Aminotrans_V_dom"/>
</dbReference>
<dbReference type="InterPro" id="IPR022278">
    <property type="entry name" value="Pser_aminoTfrase"/>
</dbReference>
<reference evidence="12 13" key="1">
    <citation type="submission" date="2015-04" db="EMBL/GenBank/DDBJ databases">
        <title>Lasius niger genome sequencing.</title>
        <authorList>
            <person name="Konorov E.A."/>
            <person name="Nikitin M.A."/>
            <person name="Kirill M.V."/>
            <person name="Chang P."/>
        </authorList>
    </citation>
    <scope>NUCLEOTIDE SEQUENCE [LARGE SCALE GENOMIC DNA]</scope>
    <source>
        <tissue evidence="12">Whole</tissue>
    </source>
</reference>
<keyword evidence="9" id="KW-0663">Pyridoxal phosphate</keyword>
<evidence type="ECO:0000256" key="6">
    <source>
        <dbReference type="ARBA" id="ARBA00022576"/>
    </source>
</evidence>
<dbReference type="Gene3D" id="3.90.1150.10">
    <property type="entry name" value="Aspartate Aminotransferase, domain 1"/>
    <property type="match status" value="1"/>
</dbReference>
<evidence type="ECO:0000256" key="10">
    <source>
        <dbReference type="ARBA" id="ARBA00023299"/>
    </source>
</evidence>
<evidence type="ECO:0000256" key="4">
    <source>
        <dbReference type="ARBA" id="ARBA00013030"/>
    </source>
</evidence>
<evidence type="ECO:0000259" key="11">
    <source>
        <dbReference type="Pfam" id="PF00266"/>
    </source>
</evidence>
<dbReference type="Proteomes" id="UP000036403">
    <property type="component" value="Unassembled WGS sequence"/>
</dbReference>
<evidence type="ECO:0000256" key="5">
    <source>
        <dbReference type="ARBA" id="ARBA00022490"/>
    </source>
</evidence>
<dbReference type="EMBL" id="LBMM01009204">
    <property type="protein sequence ID" value="KMQ88309.1"/>
    <property type="molecule type" value="Genomic_DNA"/>
</dbReference>
<dbReference type="OrthoDB" id="8299833at2759"/>
<dbReference type="NCBIfam" id="NF002841">
    <property type="entry name" value="PRK03080.1-2"/>
    <property type="match status" value="1"/>
</dbReference>
<evidence type="ECO:0000313" key="12">
    <source>
        <dbReference type="EMBL" id="KMQ88309.1"/>
    </source>
</evidence>
<dbReference type="STRING" id="67767.A0A0J7KDP0"/>
<evidence type="ECO:0000313" key="13">
    <source>
        <dbReference type="Proteomes" id="UP000036403"/>
    </source>
</evidence>
<dbReference type="PaxDb" id="67767-A0A0J7KDP0"/>
<keyword evidence="5" id="KW-0963">Cytoplasm</keyword>
<feature type="domain" description="Aminotransferase class V" evidence="11">
    <location>
        <begin position="140"/>
        <end position="315"/>
    </location>
</feature>
<dbReference type="InterPro" id="IPR015422">
    <property type="entry name" value="PyrdxlP-dep_Trfase_small"/>
</dbReference>
<accession>A0A0J7KDP0</accession>
<comment type="pathway">
    <text evidence="2">Amino-acid biosynthesis; L-serine biosynthesis; L-serine from 3-phospho-D-glycerate: step 2/3.</text>
</comment>
<comment type="caution">
    <text evidence="12">The sequence shown here is derived from an EMBL/GenBank/DDBJ whole genome shotgun (WGS) entry which is preliminary data.</text>
</comment>
<dbReference type="UniPathway" id="UPA00244">
    <property type="reaction ID" value="UER00311"/>
</dbReference>
<gene>
    <name evidence="12" type="ORF">RF55_12230</name>
</gene>
<evidence type="ECO:0000256" key="2">
    <source>
        <dbReference type="ARBA" id="ARBA00005099"/>
    </source>
</evidence>
<protein>
    <recommendedName>
        <fullName evidence="4">phosphoserine transaminase</fullName>
        <ecNumber evidence="4">2.6.1.52</ecNumber>
    </recommendedName>
</protein>
<dbReference type="GO" id="GO:0005777">
    <property type="term" value="C:peroxisome"/>
    <property type="evidence" value="ECO:0007669"/>
    <property type="project" value="TreeGrafter"/>
</dbReference>
<dbReference type="GO" id="GO:0004648">
    <property type="term" value="F:O-phospho-L-serine:2-oxoglutarate aminotransferase activity"/>
    <property type="evidence" value="ECO:0007669"/>
    <property type="project" value="UniProtKB-EC"/>
</dbReference>
<dbReference type="GO" id="GO:0008453">
    <property type="term" value="F:alanine-glyoxylate transaminase activity"/>
    <property type="evidence" value="ECO:0007669"/>
    <property type="project" value="TreeGrafter"/>
</dbReference>
<organism evidence="12 13">
    <name type="scientific">Lasius niger</name>
    <name type="common">Black garden ant</name>
    <dbReference type="NCBI Taxonomy" id="67767"/>
    <lineage>
        <taxon>Eukaryota</taxon>
        <taxon>Metazoa</taxon>
        <taxon>Ecdysozoa</taxon>
        <taxon>Arthropoda</taxon>
        <taxon>Hexapoda</taxon>
        <taxon>Insecta</taxon>
        <taxon>Pterygota</taxon>
        <taxon>Neoptera</taxon>
        <taxon>Endopterygota</taxon>
        <taxon>Hymenoptera</taxon>
        <taxon>Apocrita</taxon>
        <taxon>Aculeata</taxon>
        <taxon>Formicoidea</taxon>
        <taxon>Formicidae</taxon>
        <taxon>Formicinae</taxon>
        <taxon>Lasius</taxon>
        <taxon>Lasius</taxon>
    </lineage>
</organism>
<dbReference type="InterPro" id="IPR015424">
    <property type="entry name" value="PyrdxlP-dep_Trfase"/>
</dbReference>
<evidence type="ECO:0000256" key="3">
    <source>
        <dbReference type="ARBA" id="ARBA00006904"/>
    </source>
</evidence>